<organism evidence="1 2">
    <name type="scientific">Ovis ammon polii</name>
    <dbReference type="NCBI Taxonomy" id="230172"/>
    <lineage>
        <taxon>Eukaryota</taxon>
        <taxon>Metazoa</taxon>
        <taxon>Chordata</taxon>
        <taxon>Craniata</taxon>
        <taxon>Vertebrata</taxon>
        <taxon>Euteleostomi</taxon>
        <taxon>Mammalia</taxon>
        <taxon>Eutheria</taxon>
        <taxon>Laurasiatheria</taxon>
        <taxon>Artiodactyla</taxon>
        <taxon>Ruminantia</taxon>
        <taxon>Pecora</taxon>
        <taxon>Bovidae</taxon>
        <taxon>Caprinae</taxon>
        <taxon>Ovis</taxon>
    </lineage>
</organism>
<dbReference type="EMBL" id="JAKZEL010000016">
    <property type="protein sequence ID" value="KAI4536459.1"/>
    <property type="molecule type" value="Genomic_DNA"/>
</dbReference>
<gene>
    <name evidence="1" type="ORF">MG293_013851</name>
</gene>
<accession>A0AAD4U1W8</accession>
<evidence type="ECO:0000313" key="1">
    <source>
        <dbReference type="EMBL" id="KAI4536459.1"/>
    </source>
</evidence>
<keyword evidence="2" id="KW-1185">Reference proteome</keyword>
<name>A0AAD4U1W8_OVIAM</name>
<evidence type="ECO:0000313" key="2">
    <source>
        <dbReference type="Proteomes" id="UP001214576"/>
    </source>
</evidence>
<protein>
    <submittedName>
        <fullName evidence="1">Uncharacterized protein</fullName>
    </submittedName>
</protein>
<dbReference type="AlphaFoldDB" id="A0AAD4U1W8"/>
<reference evidence="1" key="1">
    <citation type="submission" date="2022-03" db="EMBL/GenBank/DDBJ databases">
        <title>Genomic analyses of argali, domestic sheep and their hybrids provide insights into chromosomal evolution, heterosis and genetic basis of agronomic traits.</title>
        <authorList>
            <person name="Li M."/>
        </authorList>
    </citation>
    <scope>NUCLEOTIDE SEQUENCE</scope>
    <source>
        <strain evidence="1">CAU-MHL-2022a</strain>
        <tissue evidence="1">Skin</tissue>
    </source>
</reference>
<comment type="caution">
    <text evidence="1">The sequence shown here is derived from an EMBL/GenBank/DDBJ whole genome shotgun (WGS) entry which is preliminary data.</text>
</comment>
<sequence length="100" mass="10770">MQASCRLSDLADSKPGLISPPEAAAAALAVNCWLSACLGDKHLTPLDQLPKSSHHMHEEKETWSSEVLAQWSRRSPSASFPTPTLCQLALLQIPTSTCCV</sequence>
<dbReference type="Proteomes" id="UP001214576">
    <property type="component" value="Unassembled WGS sequence"/>
</dbReference>
<proteinExistence type="predicted"/>